<feature type="non-terminal residue" evidence="3">
    <location>
        <position position="161"/>
    </location>
</feature>
<keyword evidence="2" id="KW-1133">Transmembrane helix</keyword>
<name>A0A8I1WCT3_PLESH</name>
<dbReference type="AlphaFoldDB" id="A0A8I1WCT3"/>
<feature type="transmembrane region" description="Helical" evidence="2">
    <location>
        <begin position="29"/>
        <end position="49"/>
    </location>
</feature>
<evidence type="ECO:0000313" key="3">
    <source>
        <dbReference type="EMBL" id="MBO1109984.1"/>
    </source>
</evidence>
<sequence length="161" mass="18004">SILYVRGERAEETIMSGILSLVQTNKVPITIIVFVASNLAPLVQIVVMLEQLIPVKFRIGQRRRWPSNRFRSANIIGRWSMLDLYVLALTVSPVDRVQILSFTPGPAALFFYADVSLTKLAAKRFDTRVIRDVLAKPTTPRNRTAAGQGKNPHPTQDTTAF</sequence>
<evidence type="ECO:0000313" key="4">
    <source>
        <dbReference type="Proteomes" id="UP000664658"/>
    </source>
</evidence>
<dbReference type="RefSeq" id="WP_207542881.1">
    <property type="nucleotide sequence ID" value="NZ_JAFNAA010000153.1"/>
</dbReference>
<reference evidence="3" key="1">
    <citation type="submission" date="2021-03" db="EMBL/GenBank/DDBJ databases">
        <title>Plesiomonas shigelloides zfcc0051, isolated from zebrafish feces.</title>
        <authorList>
            <person name="Vanderhoek Z."/>
            <person name="Gaulke C."/>
        </authorList>
    </citation>
    <scope>NUCLEOTIDE SEQUENCE</scope>
    <source>
        <strain evidence="3">Zfcc0051</strain>
    </source>
</reference>
<keyword evidence="2" id="KW-0472">Membrane</keyword>
<keyword evidence="2" id="KW-0812">Transmembrane</keyword>
<dbReference type="Pfam" id="PF04403">
    <property type="entry name" value="PqiA"/>
    <property type="match status" value="1"/>
</dbReference>
<dbReference type="EMBL" id="JAFNAA010000153">
    <property type="protein sequence ID" value="MBO1109984.1"/>
    <property type="molecule type" value="Genomic_DNA"/>
</dbReference>
<feature type="non-terminal residue" evidence="3">
    <location>
        <position position="1"/>
    </location>
</feature>
<evidence type="ECO:0000256" key="2">
    <source>
        <dbReference type="SAM" id="Phobius"/>
    </source>
</evidence>
<dbReference type="InterPro" id="IPR007498">
    <property type="entry name" value="PqiA-like"/>
</dbReference>
<accession>A0A8I1WCT3</accession>
<feature type="region of interest" description="Disordered" evidence="1">
    <location>
        <begin position="136"/>
        <end position="161"/>
    </location>
</feature>
<comment type="caution">
    <text evidence="3">The sequence shown here is derived from an EMBL/GenBank/DDBJ whole genome shotgun (WGS) entry which is preliminary data.</text>
</comment>
<organism evidence="3 4">
    <name type="scientific">Plesiomonas shigelloides</name>
    <name type="common">Aeromonas shigelloides</name>
    <dbReference type="NCBI Taxonomy" id="703"/>
    <lineage>
        <taxon>Bacteria</taxon>
        <taxon>Pseudomonadati</taxon>
        <taxon>Pseudomonadota</taxon>
        <taxon>Gammaproteobacteria</taxon>
        <taxon>Enterobacterales</taxon>
        <taxon>Enterobacteriaceae</taxon>
        <taxon>Plesiomonas</taxon>
    </lineage>
</organism>
<evidence type="ECO:0000256" key="1">
    <source>
        <dbReference type="SAM" id="MobiDB-lite"/>
    </source>
</evidence>
<proteinExistence type="predicted"/>
<dbReference type="Proteomes" id="UP000664658">
    <property type="component" value="Unassembled WGS sequence"/>
</dbReference>
<protein>
    <submittedName>
        <fullName evidence="3">Paraquat-inducible protein A</fullName>
    </submittedName>
</protein>
<gene>
    <name evidence="3" type="ORF">J2R62_17710</name>
</gene>